<evidence type="ECO:0000256" key="8">
    <source>
        <dbReference type="ARBA" id="ARBA00022960"/>
    </source>
</evidence>
<sequence length="688" mass="73534">MISGLCLVIVLALGLVFAYNVTSVPDPNTDFQTQTTKVYYAGGKASLGTFVDQNRESIAYSKMPKSLRDAVISAEDRSFWTNQGIDPKGILRAAFSNASGNATQGASTITQQYVKILYLTSQRTYTRKLKEALVSLKLQKQQSKREILKGYLNTIYFGRGAYGVQAAAQAYFRKDADQLNVRQSAVLASVLNSPGNLDPADGESAQQRLLSRYRYVLAGMAKMGNLDPDLATRYEQRLPVFPKIPKSNRLAGQKGFMLQMIRDELKTLHFTDSQIDGGGLRITTTFSKKYMADMQKSVEDDRPTGLKGLHTGAVSIDVKTGAVRAIYGGQDYLKSSFNWAEAGAQPGSTFKAFALAAGIKAGFSLKDTFDGNSPLTLDDANKTEIKNEGSGDGTSYGSAVNLIRATEESINTAFVDMTQSMPNGGRKILAMADAMGIPVDKTSLQPNLGISLGSERVGMLDMANGYATIANAGKEHPWFVVQKVSDADGKVLYRARRDDTQVLDPDIAADVSYALQQVVSNGTGTAAQAIDRDSAGKTGTATAGDDGHVSSSWYIGYTPQLVTAVMYVRGDGNDQLDGWLPGPYGYFGAGYPAHTWADIMSGELEDVDDDVKFPDPVYVDGTAPSSGHAPYTPPPPSKKPKKTKTPRLTSTPSATPTSAAPTTAAPTTAAPTTAPPTTAPPVTVTPTP</sequence>
<comment type="catalytic activity">
    <reaction evidence="13">
        <text>[GlcNAc-(1-&gt;4)-Mur2Ac(oyl-L-Ala-gamma-D-Glu-L-Lys-D-Ala-D-Ala)](n)-di-trans,octa-cis-undecaprenyl diphosphate + beta-D-GlcNAc-(1-&gt;4)-Mur2Ac(oyl-L-Ala-gamma-D-Glu-L-Lys-D-Ala-D-Ala)-di-trans,octa-cis-undecaprenyl diphosphate = [GlcNAc-(1-&gt;4)-Mur2Ac(oyl-L-Ala-gamma-D-Glu-L-Lys-D-Ala-D-Ala)](n+1)-di-trans,octa-cis-undecaprenyl diphosphate + di-trans,octa-cis-undecaprenyl diphosphate + H(+)</text>
        <dbReference type="Rhea" id="RHEA:23708"/>
        <dbReference type="Rhea" id="RHEA-COMP:9602"/>
        <dbReference type="Rhea" id="RHEA-COMP:9603"/>
        <dbReference type="ChEBI" id="CHEBI:15378"/>
        <dbReference type="ChEBI" id="CHEBI:58405"/>
        <dbReference type="ChEBI" id="CHEBI:60033"/>
        <dbReference type="ChEBI" id="CHEBI:78435"/>
        <dbReference type="EC" id="2.4.99.28"/>
    </reaction>
</comment>
<accession>A0A3L8NZ30</accession>
<dbReference type="Gene3D" id="1.10.3810.10">
    <property type="entry name" value="Biosynthetic peptidoglycan transglycosylase-like"/>
    <property type="match status" value="1"/>
</dbReference>
<dbReference type="GO" id="GO:0008658">
    <property type="term" value="F:penicillin binding"/>
    <property type="evidence" value="ECO:0007669"/>
    <property type="project" value="InterPro"/>
</dbReference>
<dbReference type="InterPro" id="IPR001460">
    <property type="entry name" value="PCN-bd_Tpept"/>
</dbReference>
<dbReference type="Pfam" id="PF00912">
    <property type="entry name" value="Transgly"/>
    <property type="match status" value="1"/>
</dbReference>
<feature type="domain" description="Penicillin-binding protein transpeptidase" evidence="15">
    <location>
        <begin position="312"/>
        <end position="568"/>
    </location>
</feature>
<evidence type="ECO:0000256" key="1">
    <source>
        <dbReference type="ARBA" id="ARBA00007090"/>
    </source>
</evidence>
<protein>
    <submittedName>
        <fullName evidence="17">Penicillin-binding protein</fullName>
    </submittedName>
</protein>
<dbReference type="Pfam" id="PF00905">
    <property type="entry name" value="Transpeptidase"/>
    <property type="match status" value="1"/>
</dbReference>
<keyword evidence="3" id="KW-0121">Carboxypeptidase</keyword>
<dbReference type="SUPFAM" id="SSF56601">
    <property type="entry name" value="beta-lactamase/transpeptidase-like"/>
    <property type="match status" value="1"/>
</dbReference>
<dbReference type="InterPro" id="IPR036950">
    <property type="entry name" value="PBP_transglycosylase"/>
</dbReference>
<dbReference type="GO" id="GO:0009002">
    <property type="term" value="F:serine-type D-Ala-D-Ala carboxypeptidase activity"/>
    <property type="evidence" value="ECO:0007669"/>
    <property type="project" value="UniProtKB-EC"/>
</dbReference>
<dbReference type="InterPro" id="IPR050396">
    <property type="entry name" value="Glycosyltr_51/Transpeptidase"/>
</dbReference>
<dbReference type="InterPro" id="IPR012338">
    <property type="entry name" value="Beta-lactam/transpept-like"/>
</dbReference>
<evidence type="ECO:0000259" key="16">
    <source>
        <dbReference type="Pfam" id="PF00912"/>
    </source>
</evidence>
<dbReference type="GO" id="GO:0008360">
    <property type="term" value="P:regulation of cell shape"/>
    <property type="evidence" value="ECO:0007669"/>
    <property type="project" value="UniProtKB-KW"/>
</dbReference>
<dbReference type="InterPro" id="IPR023346">
    <property type="entry name" value="Lysozyme-like_dom_sf"/>
</dbReference>
<proteinExistence type="inferred from homology"/>
<comment type="caution">
    <text evidence="17">The sequence shown here is derived from an EMBL/GenBank/DDBJ whole genome shotgun (WGS) entry which is preliminary data.</text>
</comment>
<dbReference type="FunFam" id="1.10.3810.10:FF:000001">
    <property type="entry name" value="Penicillin-binding protein 1A"/>
    <property type="match status" value="1"/>
</dbReference>
<keyword evidence="18" id="KW-1185">Reference proteome</keyword>
<evidence type="ECO:0000256" key="2">
    <source>
        <dbReference type="ARBA" id="ARBA00007739"/>
    </source>
</evidence>
<keyword evidence="6" id="KW-0808">Transferase</keyword>
<dbReference type="AlphaFoldDB" id="A0A3L8NZ30"/>
<name>A0A3L8NZ30_9ACTN</name>
<dbReference type="InterPro" id="IPR001264">
    <property type="entry name" value="Glyco_trans_51"/>
</dbReference>
<evidence type="ECO:0000256" key="3">
    <source>
        <dbReference type="ARBA" id="ARBA00022645"/>
    </source>
</evidence>
<dbReference type="GO" id="GO:0006508">
    <property type="term" value="P:proteolysis"/>
    <property type="evidence" value="ECO:0007669"/>
    <property type="project" value="UniProtKB-KW"/>
</dbReference>
<keyword evidence="4" id="KW-0645">Protease</keyword>
<evidence type="ECO:0000313" key="17">
    <source>
        <dbReference type="EMBL" id="RLV48430.1"/>
    </source>
</evidence>
<feature type="domain" description="Glycosyl transferase family 51" evidence="16">
    <location>
        <begin position="47"/>
        <end position="220"/>
    </location>
</feature>
<dbReference type="OrthoDB" id="9766909at2"/>
<evidence type="ECO:0000256" key="14">
    <source>
        <dbReference type="SAM" id="MobiDB-lite"/>
    </source>
</evidence>
<keyword evidence="10" id="KW-0511">Multifunctional enzyme</keyword>
<evidence type="ECO:0000313" key="18">
    <source>
        <dbReference type="Proteomes" id="UP000281708"/>
    </source>
</evidence>
<comment type="similarity">
    <text evidence="1">In the C-terminal section; belongs to the transpeptidase family.</text>
</comment>
<evidence type="ECO:0000259" key="15">
    <source>
        <dbReference type="Pfam" id="PF00905"/>
    </source>
</evidence>
<evidence type="ECO:0000256" key="4">
    <source>
        <dbReference type="ARBA" id="ARBA00022670"/>
    </source>
</evidence>
<keyword evidence="9" id="KW-0573">Peptidoglycan synthesis</keyword>
<dbReference type="GO" id="GO:0009252">
    <property type="term" value="P:peptidoglycan biosynthetic process"/>
    <property type="evidence" value="ECO:0007669"/>
    <property type="project" value="UniProtKB-KW"/>
</dbReference>
<gene>
    <name evidence="17" type="ORF">D9V37_18690</name>
</gene>
<reference evidence="17 18" key="1">
    <citation type="submission" date="2018-10" db="EMBL/GenBank/DDBJ databases">
        <title>Marmoricola sp. 4Q3S-7 whole genome shotgun sequence.</title>
        <authorList>
            <person name="Li F."/>
        </authorList>
    </citation>
    <scope>NUCLEOTIDE SEQUENCE [LARGE SCALE GENOMIC DNA]</scope>
    <source>
        <strain evidence="17 18">4Q3S-7</strain>
    </source>
</reference>
<dbReference type="Gene3D" id="3.40.710.10">
    <property type="entry name" value="DD-peptidase/beta-lactamase superfamily"/>
    <property type="match status" value="1"/>
</dbReference>
<evidence type="ECO:0000256" key="5">
    <source>
        <dbReference type="ARBA" id="ARBA00022676"/>
    </source>
</evidence>
<organism evidence="17 18">
    <name type="scientific">Nocardioides mangrovicus</name>
    <dbReference type="NCBI Taxonomy" id="2478913"/>
    <lineage>
        <taxon>Bacteria</taxon>
        <taxon>Bacillati</taxon>
        <taxon>Actinomycetota</taxon>
        <taxon>Actinomycetes</taxon>
        <taxon>Propionibacteriales</taxon>
        <taxon>Nocardioidaceae</taxon>
        <taxon>Nocardioides</taxon>
    </lineage>
</organism>
<dbReference type="GO" id="GO:0030288">
    <property type="term" value="C:outer membrane-bounded periplasmic space"/>
    <property type="evidence" value="ECO:0007669"/>
    <property type="project" value="TreeGrafter"/>
</dbReference>
<evidence type="ECO:0000256" key="6">
    <source>
        <dbReference type="ARBA" id="ARBA00022679"/>
    </source>
</evidence>
<evidence type="ECO:0000256" key="13">
    <source>
        <dbReference type="ARBA" id="ARBA00049902"/>
    </source>
</evidence>
<comment type="similarity">
    <text evidence="2">In the N-terminal section; belongs to the glycosyltransferase 51 family.</text>
</comment>
<feature type="region of interest" description="Disordered" evidence="14">
    <location>
        <begin position="607"/>
        <end position="688"/>
    </location>
</feature>
<evidence type="ECO:0000256" key="7">
    <source>
        <dbReference type="ARBA" id="ARBA00022801"/>
    </source>
</evidence>
<dbReference type="PANTHER" id="PTHR32282:SF34">
    <property type="entry name" value="PENICILLIN-BINDING PROTEIN 1A"/>
    <property type="match status" value="1"/>
</dbReference>
<dbReference type="GO" id="GO:0008955">
    <property type="term" value="F:peptidoglycan glycosyltransferase activity"/>
    <property type="evidence" value="ECO:0007669"/>
    <property type="project" value="UniProtKB-EC"/>
</dbReference>
<keyword evidence="8" id="KW-0133">Cell shape</keyword>
<dbReference type="PANTHER" id="PTHR32282">
    <property type="entry name" value="BINDING PROTEIN TRANSPEPTIDASE, PUTATIVE-RELATED"/>
    <property type="match status" value="1"/>
</dbReference>
<evidence type="ECO:0000256" key="9">
    <source>
        <dbReference type="ARBA" id="ARBA00022984"/>
    </source>
</evidence>
<dbReference type="GO" id="GO:0071555">
    <property type="term" value="P:cell wall organization"/>
    <property type="evidence" value="ECO:0007669"/>
    <property type="project" value="UniProtKB-KW"/>
</dbReference>
<keyword evidence="5" id="KW-0328">Glycosyltransferase</keyword>
<evidence type="ECO:0000256" key="10">
    <source>
        <dbReference type="ARBA" id="ARBA00023268"/>
    </source>
</evidence>
<evidence type="ECO:0000256" key="12">
    <source>
        <dbReference type="ARBA" id="ARBA00034000"/>
    </source>
</evidence>
<keyword evidence="11" id="KW-0961">Cell wall biogenesis/degradation</keyword>
<feature type="compositionally biased region" description="Low complexity" evidence="14">
    <location>
        <begin position="646"/>
        <end position="672"/>
    </location>
</feature>
<dbReference type="EMBL" id="RDBE01000010">
    <property type="protein sequence ID" value="RLV48430.1"/>
    <property type="molecule type" value="Genomic_DNA"/>
</dbReference>
<keyword evidence="7" id="KW-0378">Hydrolase</keyword>
<dbReference type="SUPFAM" id="SSF53955">
    <property type="entry name" value="Lysozyme-like"/>
    <property type="match status" value="1"/>
</dbReference>
<dbReference type="Proteomes" id="UP000281708">
    <property type="component" value="Unassembled WGS sequence"/>
</dbReference>
<comment type="catalytic activity">
    <reaction evidence="12">
        <text>Preferential cleavage: (Ac)2-L-Lys-D-Ala-|-D-Ala. Also transpeptidation of peptidyl-alanyl moieties that are N-acyl substituents of D-alanine.</text>
        <dbReference type="EC" id="3.4.16.4"/>
    </reaction>
</comment>
<evidence type="ECO:0000256" key="11">
    <source>
        <dbReference type="ARBA" id="ARBA00023316"/>
    </source>
</evidence>